<dbReference type="SUPFAM" id="SSF49879">
    <property type="entry name" value="SMAD/FHA domain"/>
    <property type="match status" value="1"/>
</dbReference>
<dbReference type="SMART" id="SM00240">
    <property type="entry name" value="FHA"/>
    <property type="match status" value="1"/>
</dbReference>
<dbReference type="PROSITE" id="PS50006">
    <property type="entry name" value="FHA_DOMAIN"/>
    <property type="match status" value="1"/>
</dbReference>
<evidence type="ECO:0000256" key="1">
    <source>
        <dbReference type="SAM" id="Coils"/>
    </source>
</evidence>
<dbReference type="OrthoDB" id="687730at2759"/>
<gene>
    <name evidence="4" type="ORF">SI8410_18021531</name>
</gene>
<feature type="domain" description="FHA" evidence="3">
    <location>
        <begin position="80"/>
        <end position="141"/>
    </location>
</feature>
<feature type="region of interest" description="Disordered" evidence="2">
    <location>
        <begin position="551"/>
        <end position="592"/>
    </location>
</feature>
<dbReference type="Pfam" id="PF00498">
    <property type="entry name" value="FHA"/>
    <property type="match status" value="1"/>
</dbReference>
<dbReference type="InterPro" id="IPR000253">
    <property type="entry name" value="FHA_dom"/>
</dbReference>
<organism evidence="4 5">
    <name type="scientific">Spirodela intermedia</name>
    <name type="common">Intermediate duckweed</name>
    <dbReference type="NCBI Taxonomy" id="51605"/>
    <lineage>
        <taxon>Eukaryota</taxon>
        <taxon>Viridiplantae</taxon>
        <taxon>Streptophyta</taxon>
        <taxon>Embryophyta</taxon>
        <taxon>Tracheophyta</taxon>
        <taxon>Spermatophyta</taxon>
        <taxon>Magnoliopsida</taxon>
        <taxon>Liliopsida</taxon>
        <taxon>Araceae</taxon>
        <taxon>Lemnoideae</taxon>
        <taxon>Spirodela</taxon>
    </lineage>
</organism>
<dbReference type="AlphaFoldDB" id="A0A7I8LL97"/>
<dbReference type="Gene3D" id="2.60.200.20">
    <property type="match status" value="1"/>
</dbReference>
<accession>A0A7I8LL97</accession>
<feature type="coiled-coil region" evidence="1">
    <location>
        <begin position="400"/>
        <end position="490"/>
    </location>
</feature>
<evidence type="ECO:0000259" key="3">
    <source>
        <dbReference type="PROSITE" id="PS50006"/>
    </source>
</evidence>
<evidence type="ECO:0000313" key="5">
    <source>
        <dbReference type="Proteomes" id="UP000663760"/>
    </source>
</evidence>
<dbReference type="InterPro" id="IPR008984">
    <property type="entry name" value="SMAD_FHA_dom_sf"/>
</dbReference>
<feature type="compositionally biased region" description="Acidic residues" evidence="2">
    <location>
        <begin position="703"/>
        <end position="720"/>
    </location>
</feature>
<sequence length="737" mass="80678">MAADPPEEPAKVEERPPTTPSSAALLDCHSSEEIKAVARKYADHPLQNSDPGVWAVLTAISKNARQRPQGMNIILTGDQHCIGRLVDDHSFRISDIAISGSHCRIFRGNVTVNEDEVVDSPVPAFLKDTSTNGTFLNWSKLRKSSPEVRLQHGDIISFLGPPHEEKAFAFVFREVSYSLFSNGAVVKRKTEMQFTPEGKRVKGIGIGAPEGPISLDDVRSLQRSNTALRKQLESHVLTIENMHAEARTSISHHENEIKELRESLSNSYLDQINELRQMLGVKQKELDDVNTISAEHQQSLKDLNERLAASVQSCAEADDIIKSHKGTILEREAQLDEERNQRRAEREKAAADLKSALQRVQLEAQEEIKRQTDVYLQQHREQQEFIVKLQDFEKESRFLVETLRSKLEETRDNLVTSEKKARQLEALLQEEQTLRESHRKRSETLELEVRRLKGELESEKVAREEAWAKVSALELEIAAVIRELSTEKQRFQGARERLILRETQLRAFYSTTEEISALFTKQQEQLKAMQRALEDDDDDCDGALACETALQGTPRRNSPAADSRGGDEDCTQDMEHVPETESPGQAEAHGEGGDVVGETMQLEDDAGGGSCSQLPMRTADLLASEGLGSWANSTAPSVHGENDSPPSGGGGGGRGCAAAAAAAASVLGSFDASQNNATFPIPSVAGLHEQFSASGGGKGESMSDAETEEGGDSGGDEDDSGGSIGSGDLVMIQDSVG</sequence>
<keyword evidence="1" id="KW-0175">Coiled coil</keyword>
<keyword evidence="5" id="KW-1185">Reference proteome</keyword>
<proteinExistence type="predicted"/>
<dbReference type="PANTHER" id="PTHR47458:SF1">
    <property type="entry name" value="SMAD_FHA DOMAIN-CONTAINING PROTEIN"/>
    <property type="match status" value="1"/>
</dbReference>
<evidence type="ECO:0000256" key="2">
    <source>
        <dbReference type="SAM" id="MobiDB-lite"/>
    </source>
</evidence>
<reference evidence="4" key="1">
    <citation type="submission" date="2020-02" db="EMBL/GenBank/DDBJ databases">
        <authorList>
            <person name="Scholz U."/>
            <person name="Mascher M."/>
            <person name="Fiebig A."/>
        </authorList>
    </citation>
    <scope>NUCLEOTIDE SEQUENCE</scope>
</reference>
<evidence type="ECO:0000313" key="4">
    <source>
        <dbReference type="EMBL" id="CAA7410853.1"/>
    </source>
</evidence>
<feature type="coiled-coil region" evidence="1">
    <location>
        <begin position="243"/>
        <end position="370"/>
    </location>
</feature>
<feature type="region of interest" description="Disordered" evidence="2">
    <location>
        <begin position="1"/>
        <end position="24"/>
    </location>
</feature>
<protein>
    <recommendedName>
        <fullName evidence="3">FHA domain-containing protein</fullName>
    </recommendedName>
</protein>
<dbReference type="Proteomes" id="UP000663760">
    <property type="component" value="Chromosome 18"/>
</dbReference>
<dbReference type="PANTHER" id="PTHR47458">
    <property type="entry name" value="SMAD/FHA DOMAIN-CONTAINING PROTEIN"/>
    <property type="match status" value="1"/>
</dbReference>
<feature type="region of interest" description="Disordered" evidence="2">
    <location>
        <begin position="689"/>
        <end position="737"/>
    </location>
</feature>
<name>A0A7I8LL97_SPIIN</name>
<dbReference type="EMBL" id="LR746281">
    <property type="protein sequence ID" value="CAA7410853.1"/>
    <property type="molecule type" value="Genomic_DNA"/>
</dbReference>
<feature type="region of interest" description="Disordered" evidence="2">
    <location>
        <begin position="630"/>
        <end position="658"/>
    </location>
</feature>